<dbReference type="EMBL" id="FUXL01000009">
    <property type="protein sequence ID" value="SKA24450.1"/>
    <property type="molecule type" value="Genomic_DNA"/>
</dbReference>
<evidence type="ECO:0000256" key="5">
    <source>
        <dbReference type="ARBA" id="ARBA00023163"/>
    </source>
</evidence>
<dbReference type="AlphaFoldDB" id="A0A1T4S7Z6"/>
<evidence type="ECO:0000256" key="4">
    <source>
        <dbReference type="ARBA" id="ARBA00023125"/>
    </source>
</evidence>
<keyword evidence="8" id="KW-1185">Reference proteome</keyword>
<dbReference type="Proteomes" id="UP000190135">
    <property type="component" value="Unassembled WGS sequence"/>
</dbReference>
<gene>
    <name evidence="7" type="ORF">SAMN05428963_10994</name>
</gene>
<protein>
    <submittedName>
        <fullName evidence="7">DNA-binding transcriptional regulator, LysR family</fullName>
    </submittedName>
</protein>
<dbReference type="PROSITE" id="PS50931">
    <property type="entry name" value="HTH_LYSR"/>
    <property type="match status" value="1"/>
</dbReference>
<dbReference type="InterPro" id="IPR050389">
    <property type="entry name" value="LysR-type_TF"/>
</dbReference>
<evidence type="ECO:0000313" key="8">
    <source>
        <dbReference type="Proteomes" id="UP000190135"/>
    </source>
</evidence>
<dbReference type="InterPro" id="IPR036390">
    <property type="entry name" value="WH_DNA-bd_sf"/>
</dbReference>
<dbReference type="Pfam" id="PF00126">
    <property type="entry name" value="HTH_1"/>
    <property type="match status" value="1"/>
</dbReference>
<keyword evidence="4 7" id="KW-0238">DNA-binding</keyword>
<name>A0A1T4S7Z6_9HYPH</name>
<dbReference type="SUPFAM" id="SSF46785">
    <property type="entry name" value="Winged helix' DNA-binding domain"/>
    <property type="match status" value="1"/>
</dbReference>
<dbReference type="PANTHER" id="PTHR30118">
    <property type="entry name" value="HTH-TYPE TRANSCRIPTIONAL REGULATOR LEUO-RELATED"/>
    <property type="match status" value="1"/>
</dbReference>
<evidence type="ECO:0000256" key="1">
    <source>
        <dbReference type="ARBA" id="ARBA00009437"/>
    </source>
</evidence>
<dbReference type="GO" id="GO:0003700">
    <property type="term" value="F:DNA-binding transcription factor activity"/>
    <property type="evidence" value="ECO:0007669"/>
    <property type="project" value="InterPro"/>
</dbReference>
<evidence type="ECO:0000259" key="6">
    <source>
        <dbReference type="PROSITE" id="PS50931"/>
    </source>
</evidence>
<evidence type="ECO:0000313" key="7">
    <source>
        <dbReference type="EMBL" id="SKA24450.1"/>
    </source>
</evidence>
<accession>A0A1T4S7Z6</accession>
<proteinExistence type="inferred from homology"/>
<reference evidence="7 8" key="1">
    <citation type="submission" date="2017-02" db="EMBL/GenBank/DDBJ databases">
        <authorList>
            <person name="Peterson S.W."/>
        </authorList>
    </citation>
    <scope>NUCLEOTIDE SEQUENCE [LARGE SCALE GENOMIC DNA]</scope>
    <source>
        <strain evidence="7 8">USBA 369</strain>
    </source>
</reference>
<dbReference type="Gene3D" id="1.10.10.10">
    <property type="entry name" value="Winged helix-like DNA-binding domain superfamily/Winged helix DNA-binding domain"/>
    <property type="match status" value="1"/>
</dbReference>
<evidence type="ECO:0000256" key="2">
    <source>
        <dbReference type="ARBA" id="ARBA00022458"/>
    </source>
</evidence>
<dbReference type="Pfam" id="PF03466">
    <property type="entry name" value="LysR_substrate"/>
    <property type="match status" value="1"/>
</dbReference>
<dbReference type="InterPro" id="IPR005119">
    <property type="entry name" value="LysR_subst-bd"/>
</dbReference>
<comment type="similarity">
    <text evidence="1">Belongs to the LysR transcriptional regulatory family.</text>
</comment>
<evidence type="ECO:0000256" key="3">
    <source>
        <dbReference type="ARBA" id="ARBA00023015"/>
    </source>
</evidence>
<dbReference type="InterPro" id="IPR000847">
    <property type="entry name" value="LysR_HTH_N"/>
</dbReference>
<sequence length="312" mass="34190">MHGGRLRYDRAMTPIDLNLLTALDILLNERSVTSAAKRLGLSPSAMSRTLARLRVATGDPLLVRAGRTLVPTPHAEQLATRVHLLARDARSVLTPPTEGLDLTSLDRTFTIRANEGFVSLFAAAIVTAITREAPHVRFRFAPKPDKDATPLREGTIDLEVGTTGASAPEMRSLLILRDRFIGAARLGHPLLQRPMTPQRYADCGHVVASRRGSWTGPVDEALHDIGVTRRVVTIVPGFLDAMSIARQSDLVALVPRSCLRDGQVAAQGLKGFDLPVPTPELTISLMWHPRLDADPAHRWFRQKIAELCRTTP</sequence>
<keyword evidence="2" id="KW-0536">Nodulation</keyword>
<dbReference type="InterPro" id="IPR036388">
    <property type="entry name" value="WH-like_DNA-bd_sf"/>
</dbReference>
<dbReference type="CDD" id="cd08460">
    <property type="entry name" value="PBP2_DntR_like_1"/>
    <property type="match status" value="1"/>
</dbReference>
<feature type="domain" description="HTH lysR-type" evidence="6">
    <location>
        <begin position="15"/>
        <end position="72"/>
    </location>
</feature>
<dbReference type="Gene3D" id="3.40.190.10">
    <property type="entry name" value="Periplasmic binding protein-like II"/>
    <property type="match status" value="2"/>
</dbReference>
<dbReference type="SUPFAM" id="SSF53850">
    <property type="entry name" value="Periplasmic binding protein-like II"/>
    <property type="match status" value="1"/>
</dbReference>
<organism evidence="7 8">
    <name type="scientific">Consotaella salsifontis</name>
    <dbReference type="NCBI Taxonomy" id="1365950"/>
    <lineage>
        <taxon>Bacteria</taxon>
        <taxon>Pseudomonadati</taxon>
        <taxon>Pseudomonadota</taxon>
        <taxon>Alphaproteobacteria</taxon>
        <taxon>Hyphomicrobiales</taxon>
        <taxon>Aurantimonadaceae</taxon>
        <taxon>Consotaella</taxon>
    </lineage>
</organism>
<keyword evidence="5" id="KW-0804">Transcription</keyword>
<dbReference type="PANTHER" id="PTHR30118:SF15">
    <property type="entry name" value="TRANSCRIPTIONAL REGULATORY PROTEIN"/>
    <property type="match status" value="1"/>
</dbReference>
<dbReference type="GO" id="GO:0003677">
    <property type="term" value="F:DNA binding"/>
    <property type="evidence" value="ECO:0007669"/>
    <property type="project" value="UniProtKB-KW"/>
</dbReference>
<keyword evidence="3" id="KW-0805">Transcription regulation</keyword>
<dbReference type="STRING" id="1365950.SAMN05428963_10994"/>